<feature type="compositionally biased region" description="Acidic residues" evidence="1">
    <location>
        <begin position="578"/>
        <end position="587"/>
    </location>
</feature>
<gene>
    <name evidence="2" type="ORF">B0T20DRAFT_355295</name>
</gene>
<feature type="region of interest" description="Disordered" evidence="1">
    <location>
        <begin position="1"/>
        <end position="283"/>
    </location>
</feature>
<accession>A0AAE0UBL4</accession>
<feature type="compositionally biased region" description="Basic and acidic residues" evidence="1">
    <location>
        <begin position="183"/>
        <end position="195"/>
    </location>
</feature>
<evidence type="ECO:0000313" key="2">
    <source>
        <dbReference type="EMBL" id="KAK3397735.1"/>
    </source>
</evidence>
<dbReference type="AlphaFoldDB" id="A0AAE0UBL4"/>
<evidence type="ECO:0000313" key="3">
    <source>
        <dbReference type="Proteomes" id="UP001281003"/>
    </source>
</evidence>
<feature type="compositionally biased region" description="Acidic residues" evidence="1">
    <location>
        <begin position="134"/>
        <end position="148"/>
    </location>
</feature>
<keyword evidence="3" id="KW-1185">Reference proteome</keyword>
<name>A0AAE0UBL4_SORBR</name>
<sequence>MLEGDGRHFVDIHQTDWSTVDKNPKPKRTTKRPRAPARSRSRSQSSNPVAASSSVSVPASPSLQQQLRLPSLRDLFPPNFLQPQPYPQPRPIVTMPRRLEEDDEDDDYMPDDEYKPQSKRHKSLSRGVSREPPASDDLDAELQGDIELDAPFTAASYRPNPRRSATVAYDRISRTSRTSRQPHRAEEQGEEERPHAQQTRARRKLQQSHSIDEQTNPQNRVTNEANRTSRDVHLTSPEQQDPRRAPNSRLSSNAPVRPSPLSNMSRLRDVRLPPTELTAASGRPIRGAFARALDHPGNEEDVMSDFRPVRPPITPAEQRKQNLIMVLYRSIFDSKLKEFPCLMTFHPIPNTWEGPPAPHPSPAPPNPNSDSLNLNIPQRPEFDAFHERSLHSTLTMQTPYGGPSLPVPPLRYESYSFQNYPSTLRANGEFSVASDVFGQAVPSLRTTPKYHPSNEMTPEQLQRYHNDRRLFVKMKSAWVDNDKVLRLREKVGDESALQTLWEVAQVFKMRNPVNPDSQSIKWFVDTRDDIIRPRSPQRSQSATVVPDDNDEESDGNESNLDDLFQAAYDAMEAANEPEPMDIDEPEPEVEHEHEREPEREGTPMQAGNANDDVYAEVDELAPAARMLYHLERQQQLEQQQTHQASVSPNTHHAQNYNAHINTPKSQTEVGEDDQERQAQRAQSTGSVGRRVGINDLLN</sequence>
<feature type="compositionally biased region" description="Basic residues" evidence="1">
    <location>
        <begin position="25"/>
        <end position="41"/>
    </location>
</feature>
<feature type="compositionally biased region" description="Low complexity" evidence="1">
    <location>
        <begin position="42"/>
        <end position="73"/>
    </location>
</feature>
<comment type="caution">
    <text evidence="2">The sequence shown here is derived from an EMBL/GenBank/DDBJ whole genome shotgun (WGS) entry which is preliminary data.</text>
</comment>
<reference evidence="2" key="1">
    <citation type="journal article" date="2023" name="Mol. Phylogenet. Evol.">
        <title>Genome-scale phylogeny and comparative genomics of the fungal order Sordariales.</title>
        <authorList>
            <person name="Hensen N."/>
            <person name="Bonometti L."/>
            <person name="Westerberg I."/>
            <person name="Brannstrom I.O."/>
            <person name="Guillou S."/>
            <person name="Cros-Aarteil S."/>
            <person name="Calhoun S."/>
            <person name="Haridas S."/>
            <person name="Kuo A."/>
            <person name="Mondo S."/>
            <person name="Pangilinan J."/>
            <person name="Riley R."/>
            <person name="LaButti K."/>
            <person name="Andreopoulos B."/>
            <person name="Lipzen A."/>
            <person name="Chen C."/>
            <person name="Yan M."/>
            <person name="Daum C."/>
            <person name="Ng V."/>
            <person name="Clum A."/>
            <person name="Steindorff A."/>
            <person name="Ohm R.A."/>
            <person name="Martin F."/>
            <person name="Silar P."/>
            <person name="Natvig D.O."/>
            <person name="Lalanne C."/>
            <person name="Gautier V."/>
            <person name="Ament-Velasquez S.L."/>
            <person name="Kruys A."/>
            <person name="Hutchinson M.I."/>
            <person name="Powell A.J."/>
            <person name="Barry K."/>
            <person name="Miller A.N."/>
            <person name="Grigoriev I.V."/>
            <person name="Debuchy R."/>
            <person name="Gladieux P."/>
            <person name="Hiltunen Thoren M."/>
            <person name="Johannesson H."/>
        </authorList>
    </citation>
    <scope>NUCLEOTIDE SEQUENCE</scope>
    <source>
        <strain evidence="2">FGSC 1904</strain>
    </source>
</reference>
<feature type="region of interest" description="Disordered" evidence="1">
    <location>
        <begin position="577"/>
        <end position="608"/>
    </location>
</feature>
<feature type="region of interest" description="Disordered" evidence="1">
    <location>
        <begin position="531"/>
        <end position="559"/>
    </location>
</feature>
<feature type="compositionally biased region" description="Basic and acidic residues" evidence="1">
    <location>
        <begin position="1"/>
        <end position="14"/>
    </location>
</feature>
<proteinExistence type="predicted"/>
<feature type="compositionally biased region" description="Polar residues" evidence="1">
    <location>
        <begin position="207"/>
        <end position="226"/>
    </location>
</feature>
<evidence type="ECO:0000256" key="1">
    <source>
        <dbReference type="SAM" id="MobiDB-lite"/>
    </source>
</evidence>
<feature type="compositionally biased region" description="Polar residues" evidence="1">
    <location>
        <begin position="644"/>
        <end position="668"/>
    </location>
</feature>
<feature type="region of interest" description="Disordered" evidence="1">
    <location>
        <begin position="353"/>
        <end position="372"/>
    </location>
</feature>
<organism evidence="2 3">
    <name type="scientific">Sordaria brevicollis</name>
    <dbReference type="NCBI Taxonomy" id="83679"/>
    <lineage>
        <taxon>Eukaryota</taxon>
        <taxon>Fungi</taxon>
        <taxon>Dikarya</taxon>
        <taxon>Ascomycota</taxon>
        <taxon>Pezizomycotina</taxon>
        <taxon>Sordariomycetes</taxon>
        <taxon>Sordariomycetidae</taxon>
        <taxon>Sordariales</taxon>
        <taxon>Sordariaceae</taxon>
        <taxon>Sordaria</taxon>
    </lineage>
</organism>
<dbReference type="EMBL" id="JAUTDP010000007">
    <property type="protein sequence ID" value="KAK3397735.1"/>
    <property type="molecule type" value="Genomic_DNA"/>
</dbReference>
<feature type="compositionally biased region" description="Pro residues" evidence="1">
    <location>
        <begin position="355"/>
        <end position="367"/>
    </location>
</feature>
<protein>
    <submittedName>
        <fullName evidence="2">Uncharacterized protein</fullName>
    </submittedName>
</protein>
<feature type="compositionally biased region" description="Polar residues" evidence="1">
    <location>
        <begin position="248"/>
        <end position="265"/>
    </location>
</feature>
<dbReference type="Proteomes" id="UP001281003">
    <property type="component" value="Unassembled WGS sequence"/>
</dbReference>
<feature type="compositionally biased region" description="Acidic residues" evidence="1">
    <location>
        <begin position="101"/>
        <end position="111"/>
    </location>
</feature>
<feature type="compositionally biased region" description="Basic and acidic residues" evidence="1">
    <location>
        <begin position="588"/>
        <end position="601"/>
    </location>
</feature>
<feature type="region of interest" description="Disordered" evidence="1">
    <location>
        <begin position="634"/>
        <end position="698"/>
    </location>
</feature>
<reference evidence="2" key="2">
    <citation type="submission" date="2023-07" db="EMBL/GenBank/DDBJ databases">
        <authorList>
            <consortium name="Lawrence Berkeley National Laboratory"/>
            <person name="Haridas S."/>
            <person name="Hensen N."/>
            <person name="Bonometti L."/>
            <person name="Westerberg I."/>
            <person name="Brannstrom I.O."/>
            <person name="Guillou S."/>
            <person name="Cros-Aarteil S."/>
            <person name="Calhoun S."/>
            <person name="Kuo A."/>
            <person name="Mondo S."/>
            <person name="Pangilinan J."/>
            <person name="Riley R."/>
            <person name="LaButti K."/>
            <person name="Andreopoulos B."/>
            <person name="Lipzen A."/>
            <person name="Chen C."/>
            <person name="Yanf M."/>
            <person name="Daum C."/>
            <person name="Ng V."/>
            <person name="Clum A."/>
            <person name="Steindorff A."/>
            <person name="Ohm R."/>
            <person name="Martin F."/>
            <person name="Silar P."/>
            <person name="Natvig D."/>
            <person name="Lalanne C."/>
            <person name="Gautier V."/>
            <person name="Ament-velasquez S.L."/>
            <person name="Kruys A."/>
            <person name="Hutchinson M.I."/>
            <person name="Powell A.J."/>
            <person name="Barry K."/>
            <person name="Miller A.N."/>
            <person name="Grigoriev I.V."/>
            <person name="Debuchy R."/>
            <person name="Gladieux P."/>
            <person name="Thoren M.H."/>
            <person name="Johannesson H."/>
        </authorList>
    </citation>
    <scope>NUCLEOTIDE SEQUENCE</scope>
    <source>
        <strain evidence="2">FGSC 1904</strain>
    </source>
</reference>